<dbReference type="Gene3D" id="3.90.1340.10">
    <property type="entry name" value="Phage tail collar domain"/>
    <property type="match status" value="1"/>
</dbReference>
<dbReference type="InterPro" id="IPR037053">
    <property type="entry name" value="Phage_tail_collar_dom_sf"/>
</dbReference>
<feature type="domain" description="Phage tail collar" evidence="1">
    <location>
        <begin position="7"/>
        <end position="63"/>
    </location>
</feature>
<name>A0ABU1UXU2_9GAMM</name>
<organism evidence="2 3">
    <name type="scientific">Cellvibrio fibrivorans</name>
    <dbReference type="NCBI Taxonomy" id="126350"/>
    <lineage>
        <taxon>Bacteria</taxon>
        <taxon>Pseudomonadati</taxon>
        <taxon>Pseudomonadota</taxon>
        <taxon>Gammaproteobacteria</taxon>
        <taxon>Cellvibrionales</taxon>
        <taxon>Cellvibrionaceae</taxon>
        <taxon>Cellvibrio</taxon>
    </lineage>
</organism>
<proteinExistence type="predicted"/>
<protein>
    <submittedName>
        <fullName evidence="2">Microcystin-dependent protein</fullName>
    </submittedName>
</protein>
<gene>
    <name evidence="2" type="ORF">J2X05_001998</name>
</gene>
<comment type="caution">
    <text evidence="2">The sequence shown here is derived from an EMBL/GenBank/DDBJ whole genome shotgun (WGS) entry which is preliminary data.</text>
</comment>
<keyword evidence="3" id="KW-1185">Reference proteome</keyword>
<evidence type="ECO:0000259" key="1">
    <source>
        <dbReference type="Pfam" id="PF07484"/>
    </source>
</evidence>
<sequence>MADPFMGEIRMFAGTYAPRGWAFCNGQLLAISSNSALFSLLGTNYGGDGVTTFALPNLQSRSPVGTGTGAGLTNITLGQVSGTENVSLTTGQLPSHAPTVAVNVAIPAVAASTTAVGAPAANLNLGPVAAAGRAGTLYAADTPDVTLKPFAAGVTVTPVGNNLPVPIRNPYLGMNFIIALEGIYPSRN</sequence>
<dbReference type="Pfam" id="PF07484">
    <property type="entry name" value="Collar"/>
    <property type="match status" value="1"/>
</dbReference>
<dbReference type="Proteomes" id="UP001253595">
    <property type="component" value="Unassembled WGS sequence"/>
</dbReference>
<evidence type="ECO:0000313" key="2">
    <source>
        <dbReference type="EMBL" id="MDR7089976.1"/>
    </source>
</evidence>
<dbReference type="EMBL" id="JAVDVX010000003">
    <property type="protein sequence ID" value="MDR7089976.1"/>
    <property type="molecule type" value="Genomic_DNA"/>
</dbReference>
<evidence type="ECO:0000313" key="3">
    <source>
        <dbReference type="Proteomes" id="UP001253595"/>
    </source>
</evidence>
<reference evidence="2 3" key="1">
    <citation type="submission" date="2023-07" db="EMBL/GenBank/DDBJ databases">
        <title>Sorghum-associated microbial communities from plants grown in Nebraska, USA.</title>
        <authorList>
            <person name="Schachtman D."/>
        </authorList>
    </citation>
    <scope>NUCLEOTIDE SEQUENCE [LARGE SCALE GENOMIC DNA]</scope>
    <source>
        <strain evidence="2 3">BE190</strain>
    </source>
</reference>
<dbReference type="SUPFAM" id="SSF88874">
    <property type="entry name" value="Receptor-binding domain of short tail fibre protein gp12"/>
    <property type="match status" value="1"/>
</dbReference>
<dbReference type="RefSeq" id="WP_310071905.1">
    <property type="nucleotide sequence ID" value="NZ_JAVDVX010000003.1"/>
</dbReference>
<dbReference type="InterPro" id="IPR011083">
    <property type="entry name" value="Phage_tail_collar_dom"/>
</dbReference>
<accession>A0ABU1UXU2</accession>